<accession>X1FBC7</accession>
<gene>
    <name evidence="1" type="ORF">S01H4_65893</name>
</gene>
<protein>
    <submittedName>
        <fullName evidence="1">Uncharacterized protein</fullName>
    </submittedName>
</protein>
<proteinExistence type="predicted"/>
<evidence type="ECO:0000313" key="1">
    <source>
        <dbReference type="EMBL" id="GAH29860.1"/>
    </source>
</evidence>
<dbReference type="EMBL" id="BART01040522">
    <property type="protein sequence ID" value="GAH29860.1"/>
    <property type="molecule type" value="Genomic_DNA"/>
</dbReference>
<dbReference type="AlphaFoldDB" id="X1FBC7"/>
<reference evidence="1" key="1">
    <citation type="journal article" date="2014" name="Front. Microbiol.">
        <title>High frequency of phylogenetically diverse reductive dehalogenase-homologous genes in deep subseafloor sedimentary metagenomes.</title>
        <authorList>
            <person name="Kawai M."/>
            <person name="Futagami T."/>
            <person name="Toyoda A."/>
            <person name="Takaki Y."/>
            <person name="Nishi S."/>
            <person name="Hori S."/>
            <person name="Arai W."/>
            <person name="Tsubouchi T."/>
            <person name="Morono Y."/>
            <person name="Uchiyama I."/>
            <person name="Ito T."/>
            <person name="Fujiyama A."/>
            <person name="Inagaki F."/>
            <person name="Takami H."/>
        </authorList>
    </citation>
    <scope>NUCLEOTIDE SEQUENCE</scope>
    <source>
        <strain evidence="1">Expedition CK06-06</strain>
    </source>
</reference>
<comment type="caution">
    <text evidence="1">The sequence shown here is derived from an EMBL/GenBank/DDBJ whole genome shotgun (WGS) entry which is preliminary data.</text>
</comment>
<name>X1FBC7_9ZZZZ</name>
<organism evidence="1">
    <name type="scientific">marine sediment metagenome</name>
    <dbReference type="NCBI Taxonomy" id="412755"/>
    <lineage>
        <taxon>unclassified sequences</taxon>
        <taxon>metagenomes</taxon>
        <taxon>ecological metagenomes</taxon>
    </lineage>
</organism>
<sequence length="57" mass="6282">YCVQPIDGSLTDTETFIVVEVEILKPKGSADQPKSKDFFLATAPYRYDFQGVVSGIP</sequence>
<feature type="non-terminal residue" evidence="1">
    <location>
        <position position="1"/>
    </location>
</feature>